<feature type="region of interest" description="Disordered" evidence="1">
    <location>
        <begin position="1"/>
        <end position="107"/>
    </location>
</feature>
<name>A0AAV5GES3_9BASI</name>
<dbReference type="EMBL" id="BQKY01000003">
    <property type="protein sequence ID" value="GJN88394.1"/>
    <property type="molecule type" value="Genomic_DNA"/>
</dbReference>
<keyword evidence="3" id="KW-1185">Reference proteome</keyword>
<accession>A0AAV5GES3</accession>
<feature type="compositionally biased region" description="Low complexity" evidence="1">
    <location>
        <begin position="37"/>
        <end position="49"/>
    </location>
</feature>
<gene>
    <name evidence="2" type="ORF">Rhopal_001360-T1</name>
</gene>
<evidence type="ECO:0000313" key="3">
    <source>
        <dbReference type="Proteomes" id="UP001342314"/>
    </source>
</evidence>
<dbReference type="Proteomes" id="UP001342314">
    <property type="component" value="Unassembled WGS sequence"/>
</dbReference>
<evidence type="ECO:0000313" key="2">
    <source>
        <dbReference type="EMBL" id="GJN88394.1"/>
    </source>
</evidence>
<proteinExistence type="predicted"/>
<dbReference type="AlphaFoldDB" id="A0AAV5GES3"/>
<evidence type="ECO:0000256" key="1">
    <source>
        <dbReference type="SAM" id="MobiDB-lite"/>
    </source>
</evidence>
<reference evidence="2 3" key="1">
    <citation type="submission" date="2021-12" db="EMBL/GenBank/DDBJ databases">
        <title>High titer production of polyol ester of fatty acids by Rhodotorula paludigena BS15 towards product separation-free biomass refinery.</title>
        <authorList>
            <person name="Mano J."/>
            <person name="Ono H."/>
            <person name="Tanaka T."/>
            <person name="Naito K."/>
            <person name="Sushida H."/>
            <person name="Ike M."/>
            <person name="Tokuyasu K."/>
            <person name="Kitaoka M."/>
        </authorList>
    </citation>
    <scope>NUCLEOTIDE SEQUENCE [LARGE SCALE GENOMIC DNA]</scope>
    <source>
        <strain evidence="2 3">BS15</strain>
    </source>
</reference>
<feature type="compositionally biased region" description="Basic and acidic residues" evidence="1">
    <location>
        <begin position="95"/>
        <end position="107"/>
    </location>
</feature>
<dbReference type="PANTHER" id="PTHR40462">
    <property type="entry name" value="CHROMOSOME 1, WHOLE GENOME SHOTGUN SEQUENCE"/>
    <property type="match status" value="1"/>
</dbReference>
<organism evidence="2 3">
    <name type="scientific">Rhodotorula paludigena</name>
    <dbReference type="NCBI Taxonomy" id="86838"/>
    <lineage>
        <taxon>Eukaryota</taxon>
        <taxon>Fungi</taxon>
        <taxon>Dikarya</taxon>
        <taxon>Basidiomycota</taxon>
        <taxon>Pucciniomycotina</taxon>
        <taxon>Microbotryomycetes</taxon>
        <taxon>Sporidiobolales</taxon>
        <taxon>Sporidiobolaceae</taxon>
        <taxon>Rhodotorula</taxon>
    </lineage>
</organism>
<sequence length="107" mass="10857">MVPNFSWIERDGREKLTKKKSTAVPTAAAPDVGGGTAATTSTPVATSQGGAAGGGGGDALDKGISSILKKSGHAQSNSTVEKISDGARSLFKKLTGKDAPIKDQEMR</sequence>
<protein>
    <submittedName>
        <fullName evidence="2">Uncharacterized protein</fullName>
    </submittedName>
</protein>
<comment type="caution">
    <text evidence="2">The sequence shown here is derived from an EMBL/GenBank/DDBJ whole genome shotgun (WGS) entry which is preliminary data.</text>
</comment>
<dbReference type="PANTHER" id="PTHR40462:SF1">
    <property type="entry name" value="EXPRESSED PROTEIN"/>
    <property type="match status" value="1"/>
</dbReference>